<protein>
    <submittedName>
        <fullName evidence="4">Cobalt-precorrin-6A reductase</fullName>
        <ecNumber evidence="4">1.3.1.106</ecNumber>
    </submittedName>
</protein>
<sequence>MRVLILGGSTEASRLAWALAGHSTIYAILSLAGRTAEPALAPIPTRVGGFGGVEGLAAYLDRERIAAVVDATHPFAARMSAHAVAACKLRDVPLAAFSRPPWRPGPADRWILVADIPAAVQHLAALAPGDVFLTTGRLDLQAFSAAPLHRYLIRTIDPPPTEDCPPVAQIMLSRGPFPLADEIALMRNHGVTLLVTKNSGGDASAAKLEAARRLSVPVLMVERPSLPARLELDTLDAVLAWIETHRALP</sequence>
<dbReference type="AlphaFoldDB" id="A0AA41Z542"/>
<dbReference type="NCBIfam" id="TIGR00715">
    <property type="entry name" value="precor6x_red"/>
    <property type="match status" value="1"/>
</dbReference>
<organism evidence="4 5">
    <name type="scientific">Lichenifustis flavocetrariae</name>
    <dbReference type="NCBI Taxonomy" id="2949735"/>
    <lineage>
        <taxon>Bacteria</taxon>
        <taxon>Pseudomonadati</taxon>
        <taxon>Pseudomonadota</taxon>
        <taxon>Alphaproteobacteria</taxon>
        <taxon>Hyphomicrobiales</taxon>
        <taxon>Lichenihabitantaceae</taxon>
        <taxon>Lichenifustis</taxon>
    </lineage>
</organism>
<reference evidence="4" key="1">
    <citation type="submission" date="2022-05" db="EMBL/GenBank/DDBJ databases">
        <authorList>
            <person name="Pankratov T."/>
        </authorList>
    </citation>
    <scope>NUCLEOTIDE SEQUENCE</scope>
    <source>
        <strain evidence="4">BP6-180914</strain>
    </source>
</reference>
<evidence type="ECO:0000313" key="5">
    <source>
        <dbReference type="Proteomes" id="UP001165667"/>
    </source>
</evidence>
<dbReference type="PANTHER" id="PTHR36925:SF1">
    <property type="entry name" value="COBALT-PRECORRIN-6A REDUCTASE"/>
    <property type="match status" value="1"/>
</dbReference>
<proteinExistence type="predicted"/>
<dbReference type="NCBIfam" id="NF005968">
    <property type="entry name" value="PRK08057.1-2"/>
    <property type="match status" value="1"/>
</dbReference>
<dbReference type="EMBL" id="JAMOIM010000017">
    <property type="protein sequence ID" value="MCW6510643.1"/>
    <property type="molecule type" value="Genomic_DNA"/>
</dbReference>
<evidence type="ECO:0000256" key="2">
    <source>
        <dbReference type="ARBA" id="ARBA00022573"/>
    </source>
</evidence>
<comment type="pathway">
    <text evidence="1">Cofactor biosynthesis; adenosylcobalamin biosynthesis.</text>
</comment>
<dbReference type="InterPro" id="IPR003723">
    <property type="entry name" value="Precorrin-6x_reduct"/>
</dbReference>
<gene>
    <name evidence="4" type="ORF">M8523_21750</name>
</gene>
<dbReference type="RefSeq" id="WP_282587021.1">
    <property type="nucleotide sequence ID" value="NZ_JAMOIM010000017.1"/>
</dbReference>
<dbReference type="Proteomes" id="UP001165667">
    <property type="component" value="Unassembled WGS sequence"/>
</dbReference>
<dbReference type="PANTHER" id="PTHR36925">
    <property type="entry name" value="COBALT-PRECORRIN-6A REDUCTASE"/>
    <property type="match status" value="1"/>
</dbReference>
<dbReference type="GO" id="GO:0016994">
    <property type="term" value="F:precorrin-6A reductase activity"/>
    <property type="evidence" value="ECO:0007669"/>
    <property type="project" value="InterPro"/>
</dbReference>
<name>A0AA41Z542_9HYPH</name>
<dbReference type="EC" id="1.3.1.106" evidence="4"/>
<evidence type="ECO:0000256" key="3">
    <source>
        <dbReference type="ARBA" id="ARBA00023002"/>
    </source>
</evidence>
<keyword evidence="2" id="KW-0169">Cobalamin biosynthesis</keyword>
<evidence type="ECO:0000256" key="1">
    <source>
        <dbReference type="ARBA" id="ARBA00004953"/>
    </source>
</evidence>
<dbReference type="Pfam" id="PF02571">
    <property type="entry name" value="CbiJ"/>
    <property type="match status" value="1"/>
</dbReference>
<evidence type="ECO:0000313" key="4">
    <source>
        <dbReference type="EMBL" id="MCW6510643.1"/>
    </source>
</evidence>
<dbReference type="PROSITE" id="PS51014">
    <property type="entry name" value="COBK_CBIJ"/>
    <property type="match status" value="1"/>
</dbReference>
<comment type="caution">
    <text evidence="4">The sequence shown here is derived from an EMBL/GenBank/DDBJ whole genome shotgun (WGS) entry which is preliminary data.</text>
</comment>
<accession>A0AA41Z542</accession>
<dbReference type="GO" id="GO:0009236">
    <property type="term" value="P:cobalamin biosynthetic process"/>
    <property type="evidence" value="ECO:0007669"/>
    <property type="project" value="UniProtKB-KW"/>
</dbReference>
<keyword evidence="3 4" id="KW-0560">Oxidoreductase</keyword>
<keyword evidence="5" id="KW-1185">Reference proteome</keyword>